<proteinExistence type="predicted"/>
<dbReference type="RefSeq" id="WP_208495932.1">
    <property type="nucleotide sequence ID" value="NZ_JAGFNP010000004.1"/>
</dbReference>
<organism evidence="1 2">
    <name type="scientific">Glycomyces niveus</name>
    <dbReference type="NCBI Taxonomy" id="2820287"/>
    <lineage>
        <taxon>Bacteria</taxon>
        <taxon>Bacillati</taxon>
        <taxon>Actinomycetota</taxon>
        <taxon>Actinomycetes</taxon>
        <taxon>Glycomycetales</taxon>
        <taxon>Glycomycetaceae</taxon>
        <taxon>Glycomyces</taxon>
    </lineage>
</organism>
<evidence type="ECO:0000313" key="2">
    <source>
        <dbReference type="Proteomes" id="UP000681341"/>
    </source>
</evidence>
<dbReference type="Proteomes" id="UP000681341">
    <property type="component" value="Unassembled WGS sequence"/>
</dbReference>
<keyword evidence="2" id="KW-1185">Reference proteome</keyword>
<gene>
    <name evidence="1" type="ORF">J5V16_09650</name>
</gene>
<evidence type="ECO:0008006" key="3">
    <source>
        <dbReference type="Google" id="ProtNLM"/>
    </source>
</evidence>
<name>A0ABS3U2X5_9ACTN</name>
<reference evidence="1 2" key="1">
    <citation type="submission" date="2021-03" db="EMBL/GenBank/DDBJ databases">
        <title>Glycomyces sp. nov., a novel actinomycete isolated from soil.</title>
        <authorList>
            <person name="Yang X."/>
            <person name="Xu X."/>
        </authorList>
    </citation>
    <scope>NUCLEOTIDE SEQUENCE [LARGE SCALE GENOMIC DNA]</scope>
    <source>
        <strain evidence="1 2">NEAU-S30</strain>
    </source>
</reference>
<dbReference type="EMBL" id="JAGFNP010000004">
    <property type="protein sequence ID" value="MBO3733085.1"/>
    <property type="molecule type" value="Genomic_DNA"/>
</dbReference>
<sequence length="184" mass="20171">MTDIDDLRDLLGAPAYSGPPFNWEAASAAIGANIPADFRALVNAFGPGDIGTDVVLLAPGHPDSDYDQIGVHRERRAGLAEIWETELDGPPEFISKPAVFNEPGVEPVLWGYSTLGYYMYWVAKPGQDPASWRLALDVARDGSWEFHSGPVTSFLLGLLRGQITSRHLYFLSETEQHTFTPAPE</sequence>
<accession>A0ABS3U2X5</accession>
<protein>
    <recommendedName>
        <fullName evidence="3">SMI1/KNR4 family protein</fullName>
    </recommendedName>
</protein>
<evidence type="ECO:0000313" key="1">
    <source>
        <dbReference type="EMBL" id="MBO3733085.1"/>
    </source>
</evidence>
<comment type="caution">
    <text evidence="1">The sequence shown here is derived from an EMBL/GenBank/DDBJ whole genome shotgun (WGS) entry which is preliminary data.</text>
</comment>